<sequence length="55" mass="6883">MDRFKLLEEILRTGFIHIKHVKKEDLDWIGFQLRYRFKMYKENDKVFLVKIPSRL</sequence>
<organism evidence="1">
    <name type="scientific">Hibiscus soymovirus</name>
    <dbReference type="NCBI Taxonomy" id="3023608"/>
    <lineage>
        <taxon>Viruses</taxon>
        <taxon>Riboviria</taxon>
        <taxon>Pararnavirae</taxon>
        <taxon>Artverviricota</taxon>
        <taxon>Revtraviricetes</taxon>
        <taxon>Ortervirales</taxon>
        <taxon>Caulimoviridae</taxon>
        <taxon>Soymovirus</taxon>
        <taxon>Soymovirus hibisci</taxon>
    </lineage>
</organism>
<reference evidence="1" key="1">
    <citation type="submission" date="2023-09" db="EMBL/GenBank/DDBJ databases">
        <title>First report of Hibiscus soymovirus in Hibiscus rosa-sinensis in Colombia in mixed infection.</title>
        <authorList>
            <person name="Roy A."/>
            <person name="Grinstead S."/>
            <person name="Campos Pinzon J.C."/>
            <person name="Hammond J."/>
            <person name="Leon G."/>
        </authorList>
    </citation>
    <scope>NUCLEOTIDE SEQUENCE</scope>
    <source>
        <strain evidence="1">S266-QCHr-Qindio</strain>
    </source>
</reference>
<dbReference type="EMBL" id="OR621033">
    <property type="protein sequence ID" value="WPF45142.1"/>
    <property type="molecule type" value="Genomic_DNA"/>
</dbReference>
<name>A0AAF0Z057_9VIRU</name>
<proteinExistence type="predicted"/>
<protein>
    <submittedName>
        <fullName evidence="1">Uncharacterized protein</fullName>
    </submittedName>
</protein>
<evidence type="ECO:0000313" key="1">
    <source>
        <dbReference type="EMBL" id="WPF45142.1"/>
    </source>
</evidence>
<accession>A0AAF0Z057</accession>